<evidence type="ECO:0000256" key="5">
    <source>
        <dbReference type="ARBA" id="ARBA00022801"/>
    </source>
</evidence>
<gene>
    <name evidence="13" type="ORF">HUG17_4209</name>
</gene>
<feature type="domain" description="Bms1-type G" evidence="12">
    <location>
        <begin position="71"/>
        <end position="235"/>
    </location>
</feature>
<dbReference type="InterPro" id="IPR037875">
    <property type="entry name" value="Bms1_N"/>
</dbReference>
<dbReference type="Pfam" id="PF04950">
    <property type="entry name" value="RIBIOP_C"/>
    <property type="match status" value="1"/>
</dbReference>
<comment type="subcellular location">
    <subcellularLocation>
        <location evidence="1">Nucleus</location>
        <location evidence="1">Nucleolus</location>
    </subcellularLocation>
</comment>
<feature type="region of interest" description="Disordered" evidence="11">
    <location>
        <begin position="1"/>
        <end position="32"/>
    </location>
</feature>
<dbReference type="InterPro" id="IPR012948">
    <property type="entry name" value="AARP2CN"/>
</dbReference>
<evidence type="ECO:0000259" key="12">
    <source>
        <dbReference type="PROSITE" id="PS51714"/>
    </source>
</evidence>
<keyword evidence="5" id="KW-0378">Hydrolase</keyword>
<name>A0A9D4P165_DERFA</name>
<evidence type="ECO:0000256" key="7">
    <source>
        <dbReference type="ARBA" id="ARBA00023134"/>
    </source>
</evidence>
<evidence type="ECO:0000256" key="10">
    <source>
        <dbReference type="ARBA" id="ARBA00061391"/>
    </source>
</evidence>
<evidence type="ECO:0000256" key="2">
    <source>
        <dbReference type="ARBA" id="ARBA00022517"/>
    </source>
</evidence>
<dbReference type="FunFam" id="3.40.50.300:FF:000105">
    <property type="entry name" value="BMS1 ribosome biogenesis factor"/>
    <property type="match status" value="1"/>
</dbReference>
<dbReference type="GO" id="GO:0005524">
    <property type="term" value="F:ATP binding"/>
    <property type="evidence" value="ECO:0007669"/>
    <property type="project" value="UniProtKB-KW"/>
</dbReference>
<dbReference type="GO" id="GO:0005654">
    <property type="term" value="C:nucleoplasm"/>
    <property type="evidence" value="ECO:0007669"/>
    <property type="project" value="UniProtKB-ARBA"/>
</dbReference>
<dbReference type="AlphaFoldDB" id="A0A9D4P165"/>
<reference evidence="13" key="2">
    <citation type="journal article" date="2021" name="World Allergy Organ. J.">
        <title>Chromosome-level assembly of Dermatophagoides farinae genome and transcriptome reveals two novel allergens Der f 37 and Der f 39.</title>
        <authorList>
            <person name="Chen J."/>
            <person name="Cai Z."/>
            <person name="Fan D."/>
            <person name="Hu J."/>
            <person name="Hou Y."/>
            <person name="He Y."/>
            <person name="Zhang Z."/>
            <person name="Zhao Z."/>
            <person name="Gao P."/>
            <person name="Hu W."/>
            <person name="Sun J."/>
            <person name="Li J."/>
            <person name="Ji K."/>
        </authorList>
    </citation>
    <scope>NUCLEOTIDE SEQUENCE</scope>
    <source>
        <strain evidence="13">JKM2019</strain>
    </source>
</reference>
<dbReference type="GO" id="GO:0000462">
    <property type="term" value="P:maturation of SSU-rRNA from tricistronic rRNA transcript (SSU-rRNA, 5.8S rRNA, LSU-rRNA)"/>
    <property type="evidence" value="ECO:0007669"/>
    <property type="project" value="TreeGrafter"/>
</dbReference>
<feature type="compositionally biased region" description="Basic residues" evidence="11">
    <location>
        <begin position="891"/>
        <end position="906"/>
    </location>
</feature>
<dbReference type="InterPro" id="IPR030387">
    <property type="entry name" value="G_Bms1/Tsr1_dom"/>
</dbReference>
<dbReference type="PROSITE" id="PS51714">
    <property type="entry name" value="G_BMS1"/>
    <property type="match status" value="1"/>
</dbReference>
<dbReference type="PANTHER" id="PTHR12858">
    <property type="entry name" value="RIBOSOME BIOGENESIS PROTEIN"/>
    <property type="match status" value="1"/>
</dbReference>
<dbReference type="GO" id="GO:0005525">
    <property type="term" value="F:GTP binding"/>
    <property type="evidence" value="ECO:0007669"/>
    <property type="project" value="UniProtKB-KW"/>
</dbReference>
<dbReference type="Proteomes" id="UP000828236">
    <property type="component" value="Unassembled WGS sequence"/>
</dbReference>
<protein>
    <submittedName>
        <fullName evidence="13">Ribosome biosis protein bms1-like protein</fullName>
    </submittedName>
</protein>
<evidence type="ECO:0000256" key="3">
    <source>
        <dbReference type="ARBA" id="ARBA00022553"/>
    </source>
</evidence>
<dbReference type="GO" id="GO:0030686">
    <property type="term" value="C:90S preribosome"/>
    <property type="evidence" value="ECO:0007669"/>
    <property type="project" value="TreeGrafter"/>
</dbReference>
<feature type="region of interest" description="Disordered" evidence="11">
    <location>
        <begin position="883"/>
        <end position="906"/>
    </location>
</feature>
<dbReference type="SMART" id="SM01362">
    <property type="entry name" value="DUF663"/>
    <property type="match status" value="1"/>
</dbReference>
<keyword evidence="4" id="KW-0547">Nucleotide-binding</keyword>
<evidence type="ECO:0000256" key="11">
    <source>
        <dbReference type="SAM" id="MobiDB-lite"/>
    </source>
</evidence>
<dbReference type="Pfam" id="PF08142">
    <property type="entry name" value="AARP2CN"/>
    <property type="match status" value="1"/>
</dbReference>
<keyword evidence="2" id="KW-0690">Ribosome biogenesis</keyword>
<keyword evidence="3" id="KW-0597">Phosphoprotein</keyword>
<evidence type="ECO:0000256" key="8">
    <source>
        <dbReference type="ARBA" id="ARBA00023242"/>
    </source>
</evidence>
<dbReference type="GO" id="GO:0000479">
    <property type="term" value="P:endonucleolytic cleavage of tricistronic rRNA transcript (SSU-rRNA, 5.8S rRNA, LSU-rRNA)"/>
    <property type="evidence" value="ECO:0007669"/>
    <property type="project" value="TreeGrafter"/>
</dbReference>
<keyword evidence="7" id="KW-0342">GTP-binding</keyword>
<dbReference type="InterPro" id="IPR027417">
    <property type="entry name" value="P-loop_NTPase"/>
</dbReference>
<comment type="caution">
    <text evidence="13">The sequence shown here is derived from an EMBL/GenBank/DDBJ whole genome shotgun (WGS) entry which is preliminary data.</text>
</comment>
<dbReference type="GO" id="GO:0003924">
    <property type="term" value="F:GTPase activity"/>
    <property type="evidence" value="ECO:0007669"/>
    <property type="project" value="TreeGrafter"/>
</dbReference>
<evidence type="ECO:0000256" key="1">
    <source>
        <dbReference type="ARBA" id="ARBA00004604"/>
    </source>
</evidence>
<dbReference type="SUPFAM" id="SSF52540">
    <property type="entry name" value="P-loop containing nucleoside triphosphate hydrolases"/>
    <property type="match status" value="1"/>
</dbReference>
<keyword evidence="6" id="KW-0067">ATP-binding</keyword>
<dbReference type="CDD" id="cd01882">
    <property type="entry name" value="BMS1"/>
    <property type="match status" value="1"/>
</dbReference>
<organism evidence="13">
    <name type="scientific">Dermatophagoides farinae</name>
    <name type="common">American house dust mite</name>
    <dbReference type="NCBI Taxonomy" id="6954"/>
    <lineage>
        <taxon>Eukaryota</taxon>
        <taxon>Metazoa</taxon>
        <taxon>Ecdysozoa</taxon>
        <taxon>Arthropoda</taxon>
        <taxon>Chelicerata</taxon>
        <taxon>Arachnida</taxon>
        <taxon>Acari</taxon>
        <taxon>Acariformes</taxon>
        <taxon>Sarcoptiformes</taxon>
        <taxon>Astigmata</taxon>
        <taxon>Psoroptidia</taxon>
        <taxon>Analgoidea</taxon>
        <taxon>Pyroglyphidae</taxon>
        <taxon>Dermatophagoidinae</taxon>
        <taxon>Dermatophagoides</taxon>
    </lineage>
</organism>
<dbReference type="SMART" id="SM00785">
    <property type="entry name" value="AARP2CN"/>
    <property type="match status" value="1"/>
</dbReference>
<dbReference type="Gene3D" id="3.40.50.300">
    <property type="entry name" value="P-loop containing nucleotide triphosphate hydrolases"/>
    <property type="match status" value="1"/>
</dbReference>
<proteinExistence type="inferred from homology"/>
<evidence type="ECO:0000256" key="6">
    <source>
        <dbReference type="ARBA" id="ARBA00022840"/>
    </source>
</evidence>
<dbReference type="InterPro" id="IPR039761">
    <property type="entry name" value="Bms1/Tsr1"/>
</dbReference>
<keyword evidence="8" id="KW-0539">Nucleus</keyword>
<comment type="similarity">
    <text evidence="10">Belongs to the TRAFAC class translation factor GTPase superfamily. Bms1-like GTPase family. BMS1 subfamily.</text>
</comment>
<dbReference type="GO" id="GO:0034511">
    <property type="term" value="F:U3 snoRNA binding"/>
    <property type="evidence" value="ECO:0007669"/>
    <property type="project" value="TreeGrafter"/>
</dbReference>
<dbReference type="InterPro" id="IPR007034">
    <property type="entry name" value="BMS1_TSR1_C"/>
</dbReference>
<dbReference type="GO" id="GO:0032040">
    <property type="term" value="C:small-subunit processome"/>
    <property type="evidence" value="ECO:0007669"/>
    <property type="project" value="UniProtKB-ARBA"/>
</dbReference>
<feature type="compositionally biased region" description="Basic and acidic residues" evidence="11">
    <location>
        <begin position="1"/>
        <end position="10"/>
    </location>
</feature>
<dbReference type="PANTHER" id="PTHR12858:SF2">
    <property type="entry name" value="RIBOSOME BIOGENESIS PROTEIN BMS1 HOMOLOG"/>
    <property type="match status" value="1"/>
</dbReference>
<evidence type="ECO:0000256" key="9">
    <source>
        <dbReference type="ARBA" id="ARBA00049117"/>
    </source>
</evidence>
<sequence>MDTTKQENKKFKPSLKSKQKRKLLSKNSSSNHKAFAIKSAVKAEKQFRRKQDIIAKRERLPQIDRQPLEPPPFVVSVVGPPKVGKTTLIRGLIRNYTRQNITQITGPITIVCNKNLRITLIECNNDINCMIDVAKISDLVLLVVDASFGFEMETFEFLNICQAHGFPRIMGVLTHLDVFKNPKKLRRTKKQLKHRFWTEIYAGAKLFYLSKLVHQEYLRNEIHNLARFISVIKFRPLEWNSNHPYLIVDRMEDLTNPDEIRLQPKCNRKVCLFGYSRGANFKPNQAVHIPGCGDFQIHSINFIPDPCPLPEKEPIKKKRRSLKEKDKCIYAPMAGVGGIVFDKDAIYIDLGGSHSMGNDAAKTMTEDEQIVAEINQTAQPLNKLVYGEMDSIMFKNEKNPVDSSNHEISDGLFRQIPTDDSGNDSRSMKFTMNSLECSNFPADLLIDFANDPTELDSIRDCFITGQWNENEDAGTILERDKRGDEKMFIDFEKEKIQRQSELNRKEFENMPMEQRVQYEGFQAGLYLRIELTQVPCELVTNFDPSYPIIVGGLQHAETDIGFVRTRLKKHRWYNRILKTKDPLIISLGWRRFQTQPYYSIEDHNGRNRLLKYTPQHMHCMASFWGPITPQNTGFVAFQNISERTTQFRIAATGVVLDLDKASQIVKKLKLIGRPIKVYKKTAFIGEMFNSPLEVTKFEGAALRTVSGIRGQIKKPIRSPDGAFRATFEDKISSNDIVFLRTWVNVPVAKFYATVTSLLMPIDQKDQWISMKTTGRLRYENQITTPNNPKSYYQESKRKDYRFKPMIIPNKLQEELPFRSKPKLMPKKSNRIDRIAVIKDSHERRTDNLIKKLKMVYRETTRQDRLVMQKRAEQHRKELAKIEKNRAEKQKERKKQIMRQLGKSHKI</sequence>
<feature type="compositionally biased region" description="Basic residues" evidence="11">
    <location>
        <begin position="11"/>
        <end position="24"/>
    </location>
</feature>
<evidence type="ECO:0000256" key="4">
    <source>
        <dbReference type="ARBA" id="ARBA00022741"/>
    </source>
</evidence>
<accession>A0A9D4P165</accession>
<reference evidence="13" key="1">
    <citation type="submission" date="2020-06" db="EMBL/GenBank/DDBJ databases">
        <authorList>
            <person name="Ji K."/>
            <person name="Li J."/>
        </authorList>
    </citation>
    <scope>NUCLEOTIDE SEQUENCE</scope>
    <source>
        <strain evidence="13">JKM2019</strain>
        <tissue evidence="13">Whole body</tissue>
    </source>
</reference>
<dbReference type="EMBL" id="SDOV01000004">
    <property type="protein sequence ID" value="KAH7641165.1"/>
    <property type="molecule type" value="Genomic_DNA"/>
</dbReference>
<comment type="catalytic activity">
    <reaction evidence="9">
        <text>GTP + H2O = GDP + phosphate + H(+)</text>
        <dbReference type="Rhea" id="RHEA:19669"/>
        <dbReference type="ChEBI" id="CHEBI:15377"/>
        <dbReference type="ChEBI" id="CHEBI:15378"/>
        <dbReference type="ChEBI" id="CHEBI:37565"/>
        <dbReference type="ChEBI" id="CHEBI:43474"/>
        <dbReference type="ChEBI" id="CHEBI:58189"/>
    </reaction>
    <physiologicalReaction direction="left-to-right" evidence="9">
        <dbReference type="Rhea" id="RHEA:19670"/>
    </physiologicalReaction>
</comment>
<evidence type="ECO:0000313" key="13">
    <source>
        <dbReference type="EMBL" id="KAH7641165.1"/>
    </source>
</evidence>